<dbReference type="GO" id="GO:0005886">
    <property type="term" value="C:plasma membrane"/>
    <property type="evidence" value="ECO:0007669"/>
    <property type="project" value="TreeGrafter"/>
</dbReference>
<feature type="domain" description="Interferon/interleukin receptor" evidence="4">
    <location>
        <begin position="197"/>
        <end position="276"/>
    </location>
</feature>
<feature type="domain" description="Gamma-retroviral matrix protein" evidence="3">
    <location>
        <begin position="3"/>
        <end position="66"/>
    </location>
</feature>
<dbReference type="InterPro" id="IPR013783">
    <property type="entry name" value="Ig-like_fold"/>
</dbReference>
<dbReference type="CDD" id="cd00063">
    <property type="entry name" value="FN3"/>
    <property type="match status" value="1"/>
</dbReference>
<dbReference type="FunFam" id="2.60.40.10:FF:000842">
    <property type="entry name" value="Interferon receptor 1 isoform 4"/>
    <property type="match status" value="1"/>
</dbReference>
<organism evidence="5">
    <name type="scientific">Castor canadensis</name>
    <name type="common">American beaver</name>
    <dbReference type="NCBI Taxonomy" id="51338"/>
    <lineage>
        <taxon>Eukaryota</taxon>
        <taxon>Metazoa</taxon>
        <taxon>Chordata</taxon>
        <taxon>Craniata</taxon>
        <taxon>Vertebrata</taxon>
        <taxon>Euteleostomi</taxon>
        <taxon>Mammalia</taxon>
        <taxon>Eutheria</taxon>
        <taxon>Euarchontoglires</taxon>
        <taxon>Glires</taxon>
        <taxon>Rodentia</taxon>
        <taxon>Castorimorpha</taxon>
        <taxon>Castoridae</taxon>
        <taxon>Castor</taxon>
    </lineage>
</organism>
<sequence>MATFGVGWPIQGSLSLDLITKVKAVVFRPGNQGHPDQVPYILVWEDLAGNLPPWLTAFLTHPSSSAPGLKPSHTPALVIKEEEKPPFLPDQSLKIGHPLYHPGLTGEFPPLPIPHGGRGRSAAPIRDSPWSGQCSGGGNFLILLNRTDGRRRNGPKLDNWIKLPGCQYIAGTKCDFSSVKLKCYENLKLIFMMSTAHIGPPGIHLEAEDKAIIIHISRPGKKDSVMWAQDNFAFTYDIVLWRKSSGEEKRIETIHRRDKIFKLSPETTYCVKVKAKLLVACMVSFISSFAFSNSLFLLSWNFFSGFFCLKSDFSKWNPGNYSDDWKLIPSCESVKSRHCIFPQSNFSEGTYFFRVQASNGNNTSFWSEEKEVDTSVYNLLPSPVITVKSISDSLRVSVGFLEDSDFLEDSLIYEVIFWENTSNIEEKIMQKSPEFTIVNLQLRTVYCVKARVHKDSPGHQSSEFSDPVCKKTESRNSSTIWIIAGIFAVLVFILIIIYAVKSLLRCFNYTFFPSLKPFSNIDEYFSEPPLKNLLLLTSEEQTESCFVIENTDVIVIVEEMSQSEGDHKKYNSQTSQDSGNYSIEDENMESRTNEELLRKETDSE</sequence>
<keyword evidence="2" id="KW-0472">Membrane</keyword>
<feature type="transmembrane region" description="Helical" evidence="2">
    <location>
        <begin position="277"/>
        <end position="303"/>
    </location>
</feature>
<feature type="region of interest" description="Disordered" evidence="1">
    <location>
        <begin position="562"/>
        <end position="604"/>
    </location>
</feature>
<keyword evidence="2" id="KW-0812">Transmembrane</keyword>
<name>A0A8C0XYF7_CASCN</name>
<dbReference type="Gene3D" id="1.10.150.180">
    <property type="entry name" value="Gamma-retroviral matrix domain"/>
    <property type="match status" value="1"/>
</dbReference>
<protein>
    <recommendedName>
        <fullName evidence="6">Interferon alpha/beta receptor 1</fullName>
    </recommendedName>
</protein>
<dbReference type="InterPro" id="IPR015373">
    <property type="entry name" value="Interferon/interleukin_rcp_dom"/>
</dbReference>
<dbReference type="InterPro" id="IPR050650">
    <property type="entry name" value="Type-II_Cytokine-TF_Rcpt"/>
</dbReference>
<dbReference type="InterPro" id="IPR036946">
    <property type="entry name" value="G_retro_matrix_sf"/>
</dbReference>
<dbReference type="InterPro" id="IPR036116">
    <property type="entry name" value="FN3_sf"/>
</dbReference>
<evidence type="ECO:0000256" key="2">
    <source>
        <dbReference type="SAM" id="Phobius"/>
    </source>
</evidence>
<keyword evidence="2" id="KW-1133">Transmembrane helix</keyword>
<feature type="transmembrane region" description="Helical" evidence="2">
    <location>
        <begin position="480"/>
        <end position="500"/>
    </location>
</feature>
<accession>A0A8C0XYF7</accession>
<dbReference type="GO" id="GO:0004905">
    <property type="term" value="F:type I interferon receptor activity"/>
    <property type="evidence" value="ECO:0007669"/>
    <property type="project" value="TreeGrafter"/>
</dbReference>
<feature type="compositionally biased region" description="Polar residues" evidence="1">
    <location>
        <begin position="571"/>
        <end position="581"/>
    </location>
</feature>
<evidence type="ECO:0000259" key="3">
    <source>
        <dbReference type="Pfam" id="PF01140"/>
    </source>
</evidence>
<dbReference type="PANTHER" id="PTHR20859:SF54">
    <property type="entry name" value="INTERFERON ALPHA_BETA RECEPTOR 1"/>
    <property type="match status" value="1"/>
</dbReference>
<dbReference type="PANTHER" id="PTHR20859">
    <property type="entry name" value="INTERFERON/INTERLEUKIN RECEPTOR"/>
    <property type="match status" value="1"/>
</dbReference>
<proteinExistence type="predicted"/>
<dbReference type="InterPro" id="IPR010999">
    <property type="entry name" value="Retrovr_matrix"/>
</dbReference>
<feature type="compositionally biased region" description="Basic and acidic residues" evidence="1">
    <location>
        <begin position="588"/>
        <end position="604"/>
    </location>
</feature>
<dbReference type="Ensembl" id="ENSCCNT00000041599.1">
    <property type="protein sequence ID" value="ENSCCNP00000033160.1"/>
    <property type="gene ID" value="ENSCCNG00000031406.1"/>
</dbReference>
<evidence type="ECO:0000259" key="4">
    <source>
        <dbReference type="Pfam" id="PF09294"/>
    </source>
</evidence>
<dbReference type="Pfam" id="PF09294">
    <property type="entry name" value="Interfer-bind"/>
    <property type="match status" value="2"/>
</dbReference>
<evidence type="ECO:0008006" key="6">
    <source>
        <dbReference type="Google" id="ProtNLM"/>
    </source>
</evidence>
<evidence type="ECO:0000256" key="1">
    <source>
        <dbReference type="SAM" id="MobiDB-lite"/>
    </source>
</evidence>
<dbReference type="Gene3D" id="2.60.40.10">
    <property type="entry name" value="Immunoglobulins"/>
    <property type="match status" value="3"/>
</dbReference>
<dbReference type="InterPro" id="IPR000840">
    <property type="entry name" value="G_retro_matrix"/>
</dbReference>
<dbReference type="Pfam" id="PF01140">
    <property type="entry name" value="Gag_MA"/>
    <property type="match status" value="1"/>
</dbReference>
<feature type="domain" description="Interferon/interleukin receptor" evidence="4">
    <location>
        <begin position="382"/>
        <end position="473"/>
    </location>
</feature>
<dbReference type="SUPFAM" id="SSF47836">
    <property type="entry name" value="Retroviral matrix proteins"/>
    <property type="match status" value="1"/>
</dbReference>
<reference evidence="5" key="1">
    <citation type="submission" date="2023-09" db="UniProtKB">
        <authorList>
            <consortium name="Ensembl"/>
        </authorList>
    </citation>
    <scope>IDENTIFICATION</scope>
</reference>
<dbReference type="InterPro" id="IPR003961">
    <property type="entry name" value="FN3_dom"/>
</dbReference>
<evidence type="ECO:0000313" key="5">
    <source>
        <dbReference type="Ensembl" id="ENSCCNP00000033160.1"/>
    </source>
</evidence>
<dbReference type="AlphaFoldDB" id="A0A8C0XYF7"/>
<dbReference type="SUPFAM" id="SSF49265">
    <property type="entry name" value="Fibronectin type III"/>
    <property type="match status" value="3"/>
</dbReference>